<evidence type="ECO:0000313" key="3">
    <source>
        <dbReference type="Proteomes" id="UP001500979"/>
    </source>
</evidence>
<organism evidence="2 3">
    <name type="scientific">Saccharopolyspora taberi</name>
    <dbReference type="NCBI Taxonomy" id="60895"/>
    <lineage>
        <taxon>Bacteria</taxon>
        <taxon>Bacillati</taxon>
        <taxon>Actinomycetota</taxon>
        <taxon>Actinomycetes</taxon>
        <taxon>Pseudonocardiales</taxon>
        <taxon>Pseudonocardiaceae</taxon>
        <taxon>Saccharopolyspora</taxon>
    </lineage>
</organism>
<sequence length="75" mass="8036">MFIIHVNAVLMLLLSESVARPPQATRPNMIAAVTPKTTQSVRGRSMKAGTSVEWRPGDEPPLPFSVSVDTGFGAD</sequence>
<keyword evidence="3" id="KW-1185">Reference proteome</keyword>
<accession>A0ABN3VN20</accession>
<evidence type="ECO:0000256" key="1">
    <source>
        <dbReference type="SAM" id="MobiDB-lite"/>
    </source>
</evidence>
<dbReference type="Proteomes" id="UP001500979">
    <property type="component" value="Unassembled WGS sequence"/>
</dbReference>
<reference evidence="2 3" key="1">
    <citation type="journal article" date="2019" name="Int. J. Syst. Evol. Microbiol.">
        <title>The Global Catalogue of Microorganisms (GCM) 10K type strain sequencing project: providing services to taxonomists for standard genome sequencing and annotation.</title>
        <authorList>
            <consortium name="The Broad Institute Genomics Platform"/>
            <consortium name="The Broad Institute Genome Sequencing Center for Infectious Disease"/>
            <person name="Wu L."/>
            <person name="Ma J."/>
        </authorList>
    </citation>
    <scope>NUCLEOTIDE SEQUENCE [LARGE SCALE GENOMIC DNA]</scope>
    <source>
        <strain evidence="2 3">JCM 9383</strain>
    </source>
</reference>
<protein>
    <recommendedName>
        <fullName evidence="4">Secreted protein</fullName>
    </recommendedName>
</protein>
<name>A0ABN3VN20_9PSEU</name>
<proteinExistence type="predicted"/>
<dbReference type="EMBL" id="BAAAUX010000045">
    <property type="protein sequence ID" value="GAA2821459.1"/>
    <property type="molecule type" value="Genomic_DNA"/>
</dbReference>
<gene>
    <name evidence="2" type="ORF">GCM10010470_65910</name>
</gene>
<evidence type="ECO:0000313" key="2">
    <source>
        <dbReference type="EMBL" id="GAA2821459.1"/>
    </source>
</evidence>
<evidence type="ECO:0008006" key="4">
    <source>
        <dbReference type="Google" id="ProtNLM"/>
    </source>
</evidence>
<feature type="region of interest" description="Disordered" evidence="1">
    <location>
        <begin position="35"/>
        <end position="75"/>
    </location>
</feature>
<comment type="caution">
    <text evidence="2">The sequence shown here is derived from an EMBL/GenBank/DDBJ whole genome shotgun (WGS) entry which is preliminary data.</text>
</comment>